<keyword evidence="1" id="KW-0472">Membrane</keyword>
<feature type="transmembrane region" description="Helical" evidence="1">
    <location>
        <begin position="147"/>
        <end position="166"/>
    </location>
</feature>
<proteinExistence type="predicted"/>
<dbReference type="KEGG" id="bteq:G4P54_19285"/>
<sequence length="233" mass="26203">MKKGTVFTMLLMLAGMAAYSFGWVQAVAEAAAQYVQMIDNDAVRLGLLACIASVLMLPAFLYLHYVTQSVKNMTAAFQKLTQSHQSCCDFQQHRLCSSYANDVKALRNSYKNVRQTYVMAAVLCQVIIFGCMFEIVKAVPFRFHTPLSVSMGLAVLLILYLLYFMRTYLLQLFQHGSLFKKVLAGALTGAGVWWMLSFTISELLFLIILAAIQQIGSFIYKRFSYRSTASLDL</sequence>
<feature type="transmembrane region" description="Helical" evidence="1">
    <location>
        <begin position="42"/>
        <end position="63"/>
    </location>
</feature>
<keyword evidence="1" id="KW-0812">Transmembrane</keyword>
<keyword evidence="3" id="KW-1185">Reference proteome</keyword>
<gene>
    <name evidence="2" type="ORF">G4P54_19285</name>
</gene>
<evidence type="ECO:0000313" key="3">
    <source>
        <dbReference type="Proteomes" id="UP000501914"/>
    </source>
</evidence>
<feature type="transmembrane region" description="Helical" evidence="1">
    <location>
        <begin position="116"/>
        <end position="135"/>
    </location>
</feature>
<accession>A0A6H0WST6</accession>
<dbReference type="AlphaFoldDB" id="A0A6H0WST6"/>
<organism evidence="2 3">
    <name type="scientific">Bacillus tequilensis</name>
    <dbReference type="NCBI Taxonomy" id="227866"/>
    <lineage>
        <taxon>Bacteria</taxon>
        <taxon>Bacillati</taxon>
        <taxon>Bacillota</taxon>
        <taxon>Bacilli</taxon>
        <taxon>Bacillales</taxon>
        <taxon>Bacillaceae</taxon>
        <taxon>Bacillus</taxon>
    </lineage>
</organism>
<dbReference type="EMBL" id="CP048852">
    <property type="protein sequence ID" value="QIW81775.1"/>
    <property type="molecule type" value="Genomic_DNA"/>
</dbReference>
<reference evidence="2 3" key="1">
    <citation type="submission" date="2020-02" db="EMBL/GenBank/DDBJ databases">
        <title>Genome sequencing, annotation and comparative genomic analysis of Bacillus tequilensis EA-CB0015, an effective biological control agent against Pseudocercospora fijiensis in banana plants.</title>
        <authorList>
            <person name="Cuellar-Gaviria T.Z."/>
            <person name="Ju K.-S."/>
            <person name="Villegas-Escobar V."/>
        </authorList>
    </citation>
    <scope>NUCLEOTIDE SEQUENCE [LARGE SCALE GENOMIC DNA]</scope>
    <source>
        <strain evidence="2 3">EA-CB0015</strain>
    </source>
</reference>
<dbReference type="Proteomes" id="UP000501914">
    <property type="component" value="Chromosome"/>
</dbReference>
<dbReference type="RefSeq" id="WP_167873566.1">
    <property type="nucleotide sequence ID" value="NZ_CP048852.1"/>
</dbReference>
<name>A0A6H0WST6_9BACI</name>
<protein>
    <submittedName>
        <fullName evidence="2">Bacteriocin biosynthesis protein AlbG</fullName>
    </submittedName>
</protein>
<evidence type="ECO:0000313" key="2">
    <source>
        <dbReference type="EMBL" id="QIW81775.1"/>
    </source>
</evidence>
<evidence type="ECO:0000256" key="1">
    <source>
        <dbReference type="SAM" id="Phobius"/>
    </source>
</evidence>
<keyword evidence="1" id="KW-1133">Transmembrane helix</keyword>